<dbReference type="GO" id="GO:0071897">
    <property type="term" value="P:DNA biosynthetic process"/>
    <property type="evidence" value="ECO:0007669"/>
    <property type="project" value="UniProtKB-ARBA"/>
</dbReference>
<dbReference type="PANTHER" id="PTHR47331:SF1">
    <property type="entry name" value="GAG-LIKE PROTEIN"/>
    <property type="match status" value="1"/>
</dbReference>
<name>A0A0J7KBV6_LASNI</name>
<dbReference type="AlphaFoldDB" id="A0A0J7KBV6"/>
<proteinExistence type="predicted"/>
<dbReference type="OrthoDB" id="5920040at2759"/>
<accession>A0A0J7KBV6</accession>
<keyword evidence="2" id="KW-1185">Reference proteome</keyword>
<gene>
    <name evidence="1" type="ORF">RF55_12912</name>
</gene>
<dbReference type="InterPro" id="IPR043502">
    <property type="entry name" value="DNA/RNA_pol_sf"/>
</dbReference>
<dbReference type="SUPFAM" id="SSF56672">
    <property type="entry name" value="DNA/RNA polymerases"/>
    <property type="match status" value="1"/>
</dbReference>
<dbReference type="PaxDb" id="67767-A0A0J7KBV6"/>
<dbReference type="PANTHER" id="PTHR47331">
    <property type="entry name" value="PHD-TYPE DOMAIN-CONTAINING PROTEIN"/>
    <property type="match status" value="1"/>
</dbReference>
<protein>
    <submittedName>
        <fullName evidence="1">Gag-pol polyprotein</fullName>
    </submittedName>
</protein>
<organism evidence="1 2">
    <name type="scientific">Lasius niger</name>
    <name type="common">Black garden ant</name>
    <dbReference type="NCBI Taxonomy" id="67767"/>
    <lineage>
        <taxon>Eukaryota</taxon>
        <taxon>Metazoa</taxon>
        <taxon>Ecdysozoa</taxon>
        <taxon>Arthropoda</taxon>
        <taxon>Hexapoda</taxon>
        <taxon>Insecta</taxon>
        <taxon>Pterygota</taxon>
        <taxon>Neoptera</taxon>
        <taxon>Endopterygota</taxon>
        <taxon>Hymenoptera</taxon>
        <taxon>Apocrita</taxon>
        <taxon>Aculeata</taxon>
        <taxon>Formicoidea</taxon>
        <taxon>Formicidae</taxon>
        <taxon>Formicinae</taxon>
        <taxon>Lasius</taxon>
        <taxon>Lasius</taxon>
    </lineage>
</organism>
<dbReference type="EMBL" id="LBMM01010010">
    <property type="protein sequence ID" value="KMQ87726.1"/>
    <property type="molecule type" value="Genomic_DNA"/>
</dbReference>
<dbReference type="STRING" id="67767.A0A0J7KBV6"/>
<comment type="caution">
    <text evidence="1">The sequence shown here is derived from an EMBL/GenBank/DDBJ whole genome shotgun (WGS) entry which is preliminary data.</text>
</comment>
<reference evidence="1 2" key="1">
    <citation type="submission" date="2015-04" db="EMBL/GenBank/DDBJ databases">
        <title>Lasius niger genome sequencing.</title>
        <authorList>
            <person name="Konorov E.A."/>
            <person name="Nikitin M.A."/>
            <person name="Kirill M.V."/>
            <person name="Chang P."/>
        </authorList>
    </citation>
    <scope>NUCLEOTIDE SEQUENCE [LARGE SCALE GENOMIC DNA]</scope>
    <source>
        <tissue evidence="1">Whole</tissue>
    </source>
</reference>
<evidence type="ECO:0000313" key="2">
    <source>
        <dbReference type="Proteomes" id="UP000036403"/>
    </source>
</evidence>
<sequence length="148" mass="17681">MSEYKDLHHMRLVDDNQTESQPNYYLPHHGVWKESSTTTKLRVVFNGSSRTTSRISLNNILHTGPKLQLELLDVLIWFRQFRYVFSADIEKMYRQINVHPQDWKFRRILWSTLEDHFNTYELTTVTYGMACAPYLALRTILQLVEDEK</sequence>
<evidence type="ECO:0000313" key="1">
    <source>
        <dbReference type="EMBL" id="KMQ87726.1"/>
    </source>
</evidence>
<dbReference type="Proteomes" id="UP000036403">
    <property type="component" value="Unassembled WGS sequence"/>
</dbReference>